<dbReference type="PROSITE" id="PS50089">
    <property type="entry name" value="ZF_RING_2"/>
    <property type="match status" value="1"/>
</dbReference>
<dbReference type="Gene3D" id="3.30.40.10">
    <property type="entry name" value="Zinc/RING finger domain, C3HC4 (zinc finger)"/>
    <property type="match status" value="1"/>
</dbReference>
<dbReference type="PROSITE" id="PS51873">
    <property type="entry name" value="TRIAD"/>
    <property type="match status" value="1"/>
</dbReference>
<evidence type="ECO:0000256" key="7">
    <source>
        <dbReference type="ARBA" id="ARBA00022786"/>
    </source>
</evidence>
<sequence length="1610" mass="178947">MTLCEIATGNRYSIPLECQAFRFPGRVSPQYRSPTVQSVKESQCVDALARSAQYWSSYSGYLREIPQLCYAFRRWSEIDLAKDIYRNATLDKIELIKMLSTRERHLDDVLDAWKGDAEALTMRMEYGADKLDSICSSLSNKVHEAVNNVASGIQAEVRLSLRQRQEEDNRLQEMMAENFQRLIKAHAGHMETVKTDMTSSVQRLGLSLLDIGASVGRQAVMLLVPNKFLNNQRMNVNQQTQDESLARWQESSLLADENINGLSSQAHALQAQQSLMFSQLSMLSWKTTELTDMTQQALHEVNNSMADVRTTISLIHEEPIRRFDIGCGVRSCSIIQDSSWKSSISTAYRVLDFHAGSVVLDQMEGWGRPRPIGAAPAAAMFPGFRIGYARVVLLHKEPKLGLAGLRQGWVDRKWPQPVDRGVRLAAPGTHTHSLPQLILVSFDFSRLVLDARATMVLRTWRQNSPCGSHPPPSCASKQYPPHPPLRKPPTLTSKVLPHTRGARSVDVDSPTSAVIPQVISSPGTVHTGAHDLNQGVRIEVDEVGHMRKVLVPDVPSTSNSTRTSSEDFRAFGIPAHPTRAYYPEICRKFVFRDAWCDNGYNCKRIHPRDKVTYRNMIMDARRLLQPITTTRVDSPVEKHEDEALPEFIEGSSQPQSVLLSNSSQSTAPVLEGGSLETGDGWDPSGSWMPASKPEAWSDLSSSPATSNDQLFSSASDLTTSTTASPESSDDDGAEKMTPDECTDKPSSRHSESDTATEVRLAEAPQPVEVSIPEAVQPVEVPRPETIQPVEVAIPGVAQRTEAAVPEVPRPAEGAVPARPTMLVAPVESPETQVVAHRGVRHPRPKTNERCIRWLRNACAYGYSCRYIHGDLEYDDDSVGPTATRPPSSTITTTTGKQPAPAPPKYLVSADEFLLSFTLHDHMRVQCSAGFDIQRVQTAFESSTLLISNISSRVRSQHLREVLSSYGVVEELHMPPTISFGTIVRVNYSDAAEAQKAQAALNGMKMYNLSLTARIAASGTMKTVAGAIFKDAAVRISWEAPAKIVYAGYSNADQAQRAIQIARTTPLNGHYLRGEIYEGMPAVDVVNVRFCGVPVNVDKADLVRFVNPADIMWTRPNYTDFEEGERLVRRRLEECGAVEHFDVLPPPYRDGGMVRAWANFSTGVKAKEAARQLDGRKPKCLGYTTIRASHVQTISYDISPDKFANLGAAIEALQVSQRRSSVIVYKRPNGFAVVRLSADEQKELAHLKNQFEKILKGEVVRRDGKAVWDSYFARREGSGFLDDLRVKNPAVYFENDVERTLIRVHAFSVDRTRFVNAIVAKVKEIRAQNISHIPLPGRLLGAVIANEDIKCLRRKHGIDNANIDIFKRVLYVRGDFHLFRTFKNAVERIAQGVPSATNHDGPLCPICFDKPSSPISLQCGHVWCRSCITHYFHATTDQKTFPLKCLGNEGRCGTKIPIGVAKSVLSGDELRAIINAAFLAHIQARPKEYHFCPTPDCPQIYRTTPEKATLQCPACLASICTRCHAEAHDGFQCADQVQDEVFKRWIKENNVKHCPTCNVLIERAEGCNHMMCTQCQTHICWQCLKTFPGGEGIYGHMREVHRTFGLGPILD</sequence>
<dbReference type="Pfam" id="PF13445">
    <property type="entry name" value="zf-RING_UBOX"/>
    <property type="match status" value="1"/>
</dbReference>
<dbReference type="PANTHER" id="PTHR11685">
    <property type="entry name" value="RBR FAMILY RING FINGER AND IBR DOMAIN-CONTAINING"/>
    <property type="match status" value="1"/>
</dbReference>
<dbReference type="Proteomes" id="UP000807342">
    <property type="component" value="Unassembled WGS sequence"/>
</dbReference>
<dbReference type="SMART" id="SM00184">
    <property type="entry name" value="RING"/>
    <property type="match status" value="1"/>
</dbReference>
<dbReference type="Pfam" id="PF22191">
    <property type="entry name" value="IBR_1"/>
    <property type="match status" value="1"/>
</dbReference>
<dbReference type="InterPro" id="IPR000504">
    <property type="entry name" value="RRM_dom"/>
</dbReference>
<name>A0A9P5XBI2_9AGAR</name>
<dbReference type="PROSITE" id="PS50102">
    <property type="entry name" value="RRM"/>
    <property type="match status" value="1"/>
</dbReference>
<dbReference type="SUPFAM" id="SSF57850">
    <property type="entry name" value="RING/U-box"/>
    <property type="match status" value="2"/>
</dbReference>
<dbReference type="SMART" id="SM00360">
    <property type="entry name" value="RRM"/>
    <property type="match status" value="1"/>
</dbReference>
<evidence type="ECO:0000256" key="9">
    <source>
        <dbReference type="PROSITE-ProRule" id="PRU00176"/>
    </source>
</evidence>
<feature type="region of interest" description="Disordered" evidence="11">
    <location>
        <begin position="462"/>
        <end position="495"/>
    </location>
</feature>
<dbReference type="CDD" id="cd22585">
    <property type="entry name" value="Rcat_RBR_DEAH12-like"/>
    <property type="match status" value="1"/>
</dbReference>
<dbReference type="InterPro" id="IPR000571">
    <property type="entry name" value="Znf_CCCH"/>
</dbReference>
<dbReference type="Gene3D" id="1.20.120.1750">
    <property type="match status" value="1"/>
</dbReference>
<keyword evidence="8 10" id="KW-0862">Zinc</keyword>
<dbReference type="OrthoDB" id="10009520at2759"/>
<evidence type="ECO:0000256" key="10">
    <source>
        <dbReference type="PROSITE-ProRule" id="PRU00723"/>
    </source>
</evidence>
<dbReference type="GO" id="GO:0061630">
    <property type="term" value="F:ubiquitin protein ligase activity"/>
    <property type="evidence" value="ECO:0007669"/>
    <property type="project" value="UniProtKB-EC"/>
</dbReference>
<evidence type="ECO:0000313" key="16">
    <source>
        <dbReference type="EMBL" id="KAF9446570.1"/>
    </source>
</evidence>
<keyword evidence="3" id="KW-0808">Transferase</keyword>
<evidence type="ECO:0000256" key="8">
    <source>
        <dbReference type="ARBA" id="ARBA00022833"/>
    </source>
</evidence>
<evidence type="ECO:0000259" key="15">
    <source>
        <dbReference type="PROSITE" id="PS51873"/>
    </source>
</evidence>
<dbReference type="Pfam" id="PF00076">
    <property type="entry name" value="RRM_1"/>
    <property type="match status" value="1"/>
</dbReference>
<proteinExistence type="predicted"/>
<dbReference type="InterPro" id="IPR027370">
    <property type="entry name" value="Znf-RING_euk"/>
</dbReference>
<dbReference type="InterPro" id="IPR012677">
    <property type="entry name" value="Nucleotide-bd_a/b_plait_sf"/>
</dbReference>
<accession>A0A9P5XBI2</accession>
<keyword evidence="5" id="KW-0677">Repeat</keyword>
<comment type="catalytic activity">
    <reaction evidence="1">
        <text>[E2 ubiquitin-conjugating enzyme]-S-ubiquitinyl-L-cysteine + [acceptor protein]-L-lysine = [E2 ubiquitin-conjugating enzyme]-L-cysteine + [acceptor protein]-N(6)-ubiquitinyl-L-lysine.</text>
        <dbReference type="EC" id="2.3.2.31"/>
    </reaction>
</comment>
<dbReference type="InterPro" id="IPR044066">
    <property type="entry name" value="TRIAD_supradom"/>
</dbReference>
<dbReference type="InterPro" id="IPR002867">
    <property type="entry name" value="IBR_dom"/>
</dbReference>
<protein>
    <recommendedName>
        <fullName evidence="2">RBR-type E3 ubiquitin transferase</fullName>
        <ecNumber evidence="2">2.3.2.31</ecNumber>
    </recommendedName>
</protein>
<dbReference type="GO" id="GO:0016567">
    <property type="term" value="P:protein ubiquitination"/>
    <property type="evidence" value="ECO:0007669"/>
    <property type="project" value="InterPro"/>
</dbReference>
<feature type="compositionally biased region" description="Basic and acidic residues" evidence="11">
    <location>
        <begin position="733"/>
        <end position="752"/>
    </location>
</feature>
<dbReference type="SMART" id="SM00647">
    <property type="entry name" value="IBR"/>
    <property type="match status" value="2"/>
</dbReference>
<comment type="caution">
    <text evidence="16">The sequence shown here is derived from an EMBL/GenBank/DDBJ whole genome shotgun (WGS) entry which is preliminary data.</text>
</comment>
<feature type="region of interest" description="Disordered" evidence="11">
    <location>
        <begin position="648"/>
        <end position="765"/>
    </location>
</feature>
<feature type="compositionally biased region" description="Polar residues" evidence="11">
    <location>
        <begin position="698"/>
        <end position="711"/>
    </location>
</feature>
<feature type="domain" description="C3H1-type" evidence="14">
    <location>
        <begin position="580"/>
        <end position="609"/>
    </location>
</feature>
<dbReference type="InterPro" id="IPR035979">
    <property type="entry name" value="RBD_domain_sf"/>
</dbReference>
<evidence type="ECO:0000259" key="13">
    <source>
        <dbReference type="PROSITE" id="PS50102"/>
    </source>
</evidence>
<feature type="domain" description="RING-type" evidence="15">
    <location>
        <begin position="1399"/>
        <end position="1606"/>
    </location>
</feature>
<feature type="domain" description="RRM" evidence="13">
    <location>
        <begin position="942"/>
        <end position="1017"/>
    </location>
</feature>
<feature type="domain" description="RING-type" evidence="12">
    <location>
        <begin position="1403"/>
        <end position="1444"/>
    </location>
</feature>
<feature type="zinc finger region" description="C3H1-type" evidence="10">
    <location>
        <begin position="580"/>
        <end position="609"/>
    </location>
</feature>
<keyword evidence="7" id="KW-0833">Ubl conjugation pathway</keyword>
<keyword evidence="17" id="KW-1185">Reference proteome</keyword>
<dbReference type="GO" id="GO:0003723">
    <property type="term" value="F:RNA binding"/>
    <property type="evidence" value="ECO:0007669"/>
    <property type="project" value="UniProtKB-UniRule"/>
</dbReference>
<evidence type="ECO:0000256" key="6">
    <source>
        <dbReference type="ARBA" id="ARBA00022771"/>
    </source>
</evidence>
<dbReference type="InterPro" id="IPR031127">
    <property type="entry name" value="E3_UB_ligase_RBR"/>
</dbReference>
<dbReference type="Gene3D" id="3.30.70.330">
    <property type="match status" value="1"/>
</dbReference>
<feature type="compositionally biased region" description="Low complexity" evidence="11">
    <location>
        <begin position="880"/>
        <end position="894"/>
    </location>
</feature>
<dbReference type="InterPro" id="IPR013083">
    <property type="entry name" value="Znf_RING/FYVE/PHD"/>
</dbReference>
<dbReference type="PROSITE" id="PS00028">
    <property type="entry name" value="ZINC_FINGER_C2H2_1"/>
    <property type="match status" value="1"/>
</dbReference>
<feature type="region of interest" description="Disordered" evidence="11">
    <location>
        <begin position="877"/>
        <end position="901"/>
    </location>
</feature>
<gene>
    <name evidence="16" type="ORF">P691DRAFT_783509</name>
</gene>
<evidence type="ECO:0000256" key="5">
    <source>
        <dbReference type="ARBA" id="ARBA00022737"/>
    </source>
</evidence>
<feature type="domain" description="C3H1-type" evidence="14">
    <location>
        <begin position="844"/>
        <end position="871"/>
    </location>
</feature>
<keyword evidence="9" id="KW-0694">RNA-binding</keyword>
<evidence type="ECO:0000256" key="1">
    <source>
        <dbReference type="ARBA" id="ARBA00001798"/>
    </source>
</evidence>
<dbReference type="SMART" id="SM00356">
    <property type="entry name" value="ZnF_C3H1"/>
    <property type="match status" value="2"/>
</dbReference>
<evidence type="ECO:0000313" key="17">
    <source>
        <dbReference type="Proteomes" id="UP000807342"/>
    </source>
</evidence>
<dbReference type="EC" id="2.3.2.31" evidence="2"/>
<dbReference type="InterPro" id="IPR013087">
    <property type="entry name" value="Znf_C2H2_type"/>
</dbReference>
<evidence type="ECO:0000256" key="11">
    <source>
        <dbReference type="SAM" id="MobiDB-lite"/>
    </source>
</evidence>
<reference evidence="16" key="1">
    <citation type="submission" date="2020-11" db="EMBL/GenBank/DDBJ databases">
        <authorList>
            <consortium name="DOE Joint Genome Institute"/>
            <person name="Ahrendt S."/>
            <person name="Riley R."/>
            <person name="Andreopoulos W."/>
            <person name="Labutti K."/>
            <person name="Pangilinan J."/>
            <person name="Ruiz-Duenas F.J."/>
            <person name="Barrasa J.M."/>
            <person name="Sanchez-Garcia M."/>
            <person name="Camarero S."/>
            <person name="Miyauchi S."/>
            <person name="Serrano A."/>
            <person name="Linde D."/>
            <person name="Babiker R."/>
            <person name="Drula E."/>
            <person name="Ayuso-Fernandez I."/>
            <person name="Pacheco R."/>
            <person name="Padilla G."/>
            <person name="Ferreira P."/>
            <person name="Barriuso J."/>
            <person name="Kellner H."/>
            <person name="Castanera R."/>
            <person name="Alfaro M."/>
            <person name="Ramirez L."/>
            <person name="Pisabarro A.G."/>
            <person name="Kuo A."/>
            <person name="Tritt A."/>
            <person name="Lipzen A."/>
            <person name="He G."/>
            <person name="Yan M."/>
            <person name="Ng V."/>
            <person name="Cullen D."/>
            <person name="Martin F."/>
            <person name="Rosso M.-N."/>
            <person name="Henrissat B."/>
            <person name="Hibbett D."/>
            <person name="Martinez A.T."/>
            <person name="Grigoriev I.V."/>
        </authorList>
    </citation>
    <scope>NUCLEOTIDE SEQUENCE</scope>
    <source>
        <strain evidence="16">MF-IS2</strain>
    </source>
</reference>
<keyword evidence="4 10" id="KW-0479">Metal-binding</keyword>
<dbReference type="EMBL" id="MU151238">
    <property type="protein sequence ID" value="KAF9446570.1"/>
    <property type="molecule type" value="Genomic_DNA"/>
</dbReference>
<dbReference type="InterPro" id="IPR001841">
    <property type="entry name" value="Znf_RING"/>
</dbReference>
<dbReference type="PROSITE" id="PS50103">
    <property type="entry name" value="ZF_C3H1"/>
    <property type="match status" value="2"/>
</dbReference>
<dbReference type="GO" id="GO:0008270">
    <property type="term" value="F:zinc ion binding"/>
    <property type="evidence" value="ECO:0007669"/>
    <property type="project" value="UniProtKB-KW"/>
</dbReference>
<dbReference type="CDD" id="cd20335">
    <property type="entry name" value="BRcat_RBR"/>
    <property type="match status" value="1"/>
</dbReference>
<evidence type="ECO:0000256" key="3">
    <source>
        <dbReference type="ARBA" id="ARBA00022679"/>
    </source>
</evidence>
<organism evidence="16 17">
    <name type="scientific">Macrolepiota fuliginosa MF-IS2</name>
    <dbReference type="NCBI Taxonomy" id="1400762"/>
    <lineage>
        <taxon>Eukaryota</taxon>
        <taxon>Fungi</taxon>
        <taxon>Dikarya</taxon>
        <taxon>Basidiomycota</taxon>
        <taxon>Agaricomycotina</taxon>
        <taxon>Agaricomycetes</taxon>
        <taxon>Agaricomycetidae</taxon>
        <taxon>Agaricales</taxon>
        <taxon>Agaricineae</taxon>
        <taxon>Agaricaceae</taxon>
        <taxon>Macrolepiota</taxon>
    </lineage>
</organism>
<evidence type="ECO:0000256" key="2">
    <source>
        <dbReference type="ARBA" id="ARBA00012251"/>
    </source>
</evidence>
<evidence type="ECO:0000259" key="12">
    <source>
        <dbReference type="PROSITE" id="PS50089"/>
    </source>
</evidence>
<feature type="zinc finger region" description="C3H1-type" evidence="10">
    <location>
        <begin position="844"/>
        <end position="871"/>
    </location>
</feature>
<evidence type="ECO:0000256" key="4">
    <source>
        <dbReference type="ARBA" id="ARBA00022723"/>
    </source>
</evidence>
<evidence type="ECO:0000259" key="14">
    <source>
        <dbReference type="PROSITE" id="PS50103"/>
    </source>
</evidence>
<feature type="compositionally biased region" description="Polar residues" evidence="11">
    <location>
        <begin position="650"/>
        <end position="667"/>
    </location>
</feature>
<dbReference type="Pfam" id="PF01485">
    <property type="entry name" value="IBR"/>
    <property type="match status" value="1"/>
</dbReference>
<feature type="compositionally biased region" description="Low complexity" evidence="11">
    <location>
        <begin position="712"/>
        <end position="724"/>
    </location>
</feature>
<dbReference type="SUPFAM" id="SSF54928">
    <property type="entry name" value="RNA-binding domain, RBD"/>
    <property type="match status" value="1"/>
</dbReference>
<keyword evidence="6 10" id="KW-0863">Zinc-finger</keyword>